<sequence length="73" mass="7720">MNAFFIITSPFVNQSKLCLLLQERYYCDGSGAEVGGGALVGADCELVSLGLSQPHASFTQLTHVPPPDLHAVS</sequence>
<dbReference type="EMBL" id="MGAS01000021">
    <property type="protein sequence ID" value="OGK51628.1"/>
    <property type="molecule type" value="Genomic_DNA"/>
</dbReference>
<dbReference type="Proteomes" id="UP000178914">
    <property type="component" value="Unassembled WGS sequence"/>
</dbReference>
<accession>A0A1F7J7N8</accession>
<evidence type="ECO:0000313" key="2">
    <source>
        <dbReference type="Proteomes" id="UP000178914"/>
    </source>
</evidence>
<evidence type="ECO:0000313" key="1">
    <source>
        <dbReference type="EMBL" id="OGK51628.1"/>
    </source>
</evidence>
<gene>
    <name evidence="1" type="ORF">A3B02_00640</name>
</gene>
<dbReference type="AlphaFoldDB" id="A0A1F7J7N8"/>
<proteinExistence type="predicted"/>
<name>A0A1F7J7N8_9BACT</name>
<reference evidence="1 2" key="1">
    <citation type="journal article" date="2016" name="Nat. Commun.">
        <title>Thousands of microbial genomes shed light on interconnected biogeochemical processes in an aquifer system.</title>
        <authorList>
            <person name="Anantharaman K."/>
            <person name="Brown C.T."/>
            <person name="Hug L.A."/>
            <person name="Sharon I."/>
            <person name="Castelle C.J."/>
            <person name="Probst A.J."/>
            <person name="Thomas B.C."/>
            <person name="Singh A."/>
            <person name="Wilkins M.J."/>
            <person name="Karaoz U."/>
            <person name="Brodie E.L."/>
            <person name="Williams K.H."/>
            <person name="Hubbard S.S."/>
            <person name="Banfield J.F."/>
        </authorList>
    </citation>
    <scope>NUCLEOTIDE SEQUENCE [LARGE SCALE GENOMIC DNA]</scope>
</reference>
<protein>
    <submittedName>
        <fullName evidence="1">Uncharacterized protein</fullName>
    </submittedName>
</protein>
<comment type="caution">
    <text evidence="1">The sequence shown here is derived from an EMBL/GenBank/DDBJ whole genome shotgun (WGS) entry which is preliminary data.</text>
</comment>
<dbReference type="STRING" id="1802068.A3B02_00640"/>
<organism evidence="1 2">
    <name type="scientific">Candidatus Roizmanbacteria bacterium RIFCSPLOWO2_01_FULL_42_14</name>
    <dbReference type="NCBI Taxonomy" id="1802068"/>
    <lineage>
        <taxon>Bacteria</taxon>
        <taxon>Candidatus Roizmaniibacteriota</taxon>
    </lineage>
</organism>